<dbReference type="EMBL" id="JBHSWI010000001">
    <property type="protein sequence ID" value="MFC6644960.1"/>
    <property type="molecule type" value="Genomic_DNA"/>
</dbReference>
<organism evidence="2 3">
    <name type="scientific">Granulicella cerasi</name>
    <dbReference type="NCBI Taxonomy" id="741063"/>
    <lineage>
        <taxon>Bacteria</taxon>
        <taxon>Pseudomonadati</taxon>
        <taxon>Acidobacteriota</taxon>
        <taxon>Terriglobia</taxon>
        <taxon>Terriglobales</taxon>
        <taxon>Acidobacteriaceae</taxon>
        <taxon>Granulicella</taxon>
    </lineage>
</organism>
<name>A0ABW1Z961_9BACT</name>
<evidence type="ECO:0000313" key="2">
    <source>
        <dbReference type="EMBL" id="MFC6644960.1"/>
    </source>
</evidence>
<dbReference type="RefSeq" id="WP_263371366.1">
    <property type="nucleotide sequence ID" value="NZ_JAGSYD010000003.1"/>
</dbReference>
<keyword evidence="1" id="KW-0472">Membrane</keyword>
<protein>
    <submittedName>
        <fullName evidence="2">Uncharacterized protein</fullName>
    </submittedName>
</protein>
<keyword evidence="3" id="KW-1185">Reference proteome</keyword>
<proteinExistence type="predicted"/>
<sequence length="146" mass="16508">MTSFLGGLVCRDRSKAAKEYQRRAFAVMLCYVGCVWSVTRMLHAHHFTGAKLWCVAMLPAVPILGLLAVVGLYLRDERDEFKRWMTVQAILWSIGITLAVSTVVDFLRAYGAMTALPPLVEFLIFWGSMAVVQLVLKLRNRVKDDE</sequence>
<keyword evidence="1" id="KW-0812">Transmembrane</keyword>
<feature type="transmembrane region" description="Helical" evidence="1">
    <location>
        <begin position="20"/>
        <end position="38"/>
    </location>
</feature>
<gene>
    <name evidence="2" type="ORF">ACFQBQ_05010</name>
</gene>
<comment type="caution">
    <text evidence="2">The sequence shown here is derived from an EMBL/GenBank/DDBJ whole genome shotgun (WGS) entry which is preliminary data.</text>
</comment>
<keyword evidence="1" id="KW-1133">Transmembrane helix</keyword>
<accession>A0ABW1Z961</accession>
<evidence type="ECO:0000313" key="3">
    <source>
        <dbReference type="Proteomes" id="UP001596391"/>
    </source>
</evidence>
<evidence type="ECO:0000256" key="1">
    <source>
        <dbReference type="SAM" id="Phobius"/>
    </source>
</evidence>
<feature type="transmembrane region" description="Helical" evidence="1">
    <location>
        <begin position="119"/>
        <end position="136"/>
    </location>
</feature>
<reference evidence="3" key="1">
    <citation type="journal article" date="2019" name="Int. J. Syst. Evol. Microbiol.">
        <title>The Global Catalogue of Microorganisms (GCM) 10K type strain sequencing project: providing services to taxonomists for standard genome sequencing and annotation.</title>
        <authorList>
            <consortium name="The Broad Institute Genomics Platform"/>
            <consortium name="The Broad Institute Genome Sequencing Center for Infectious Disease"/>
            <person name="Wu L."/>
            <person name="Ma J."/>
        </authorList>
    </citation>
    <scope>NUCLEOTIDE SEQUENCE [LARGE SCALE GENOMIC DNA]</scope>
    <source>
        <strain evidence="3">CGMCC 1.16026</strain>
    </source>
</reference>
<feature type="transmembrane region" description="Helical" evidence="1">
    <location>
        <begin position="86"/>
        <end position="107"/>
    </location>
</feature>
<feature type="transmembrane region" description="Helical" evidence="1">
    <location>
        <begin position="50"/>
        <end position="74"/>
    </location>
</feature>
<dbReference type="Proteomes" id="UP001596391">
    <property type="component" value="Unassembled WGS sequence"/>
</dbReference>